<evidence type="ECO:0000313" key="5">
    <source>
        <dbReference type="EMBL" id="QAS69910.1"/>
    </source>
</evidence>
<comment type="similarity">
    <text evidence="1">Belongs to the LytR/CpsA/Psr (LCP) family.</text>
</comment>
<reference evidence="4" key="2">
    <citation type="submission" date="2019-01" db="EMBL/GenBank/DDBJ databases">
        <title>Oenococcus sicerae UCMA17102.</title>
        <authorList>
            <person name="Cousin F.J."/>
            <person name="Le Guellec R."/>
            <person name="Cretenet M."/>
        </authorList>
    </citation>
    <scope>NUCLEOTIDE SEQUENCE</scope>
    <source>
        <strain evidence="4">UCMA17102</strain>
    </source>
</reference>
<keyword evidence="2" id="KW-0472">Membrane</keyword>
<sequence length="439" mass="47446">MRKFKSPQAGKERRPGRKNKHLIRNIVLTTFGILFIAAGTALAVIYSNFKGAISQNTFVPTKLKKMRNVDSVLSNGKPVSILLMGTDTGELGRTWVGRTDSMMLITINPKTKKTLIMSIPRDSMIAIPGYEDTFPQKINAAYEYPANGKGHPETTINTIEKWLNVPIDFYGIINMNALETIVNKAGGVSVSSPLTFSYSQDTAHDYGAHLYSFTKNSTQYKYYDNGSTLTKTSNTMDGAAALAFSRMRYNDPLGDYGRTLRQRLVFEAIAKKAGTLVTQLINQKFLNSISKQAKTDLTFDDMITLASNYRNALKKTSSDHLQGNSYSYNGISFEVIPTKEKQRATNKLRKSLGLKAATTGPKFAGTVTNGVTIGDGDSSSVATTTTDSTTSAYSASAQQSYSYTAPAVSSSYSAAATSSSYVAPAVAATSSSSGTPTTP</sequence>
<dbReference type="Pfam" id="PF03816">
    <property type="entry name" value="LytR_cpsA_psr"/>
    <property type="match status" value="1"/>
</dbReference>
<feature type="transmembrane region" description="Helical" evidence="2">
    <location>
        <begin position="21"/>
        <end position="46"/>
    </location>
</feature>
<evidence type="ECO:0000256" key="1">
    <source>
        <dbReference type="ARBA" id="ARBA00006068"/>
    </source>
</evidence>
<evidence type="ECO:0000256" key="2">
    <source>
        <dbReference type="SAM" id="Phobius"/>
    </source>
</evidence>
<feature type="domain" description="Cell envelope-related transcriptional attenuator" evidence="3">
    <location>
        <begin position="98"/>
        <end position="273"/>
    </location>
</feature>
<reference evidence="5 6" key="1">
    <citation type="journal article" date="2019" name="Syst. Appl. Microbiol.">
        <title>Oenococcus sicerae sp. nov., isolated from French cider.</title>
        <authorList>
            <person name="Cousin F.J."/>
            <person name="Le Guellec R."/>
            <person name="Chagnot C."/>
            <person name="Goux D."/>
            <person name="Dalmasso M."/>
            <person name="Laplace J.M."/>
            <person name="Cretenet M."/>
        </authorList>
    </citation>
    <scope>NUCLEOTIDE SEQUENCE [LARGE SCALE GENOMIC DNA]</scope>
    <source>
        <strain evidence="5 6">UCMA 15228</strain>
    </source>
</reference>
<keyword evidence="2" id="KW-1133">Transmembrane helix</keyword>
<dbReference type="InterPro" id="IPR050922">
    <property type="entry name" value="LytR/CpsA/Psr_CW_biosynth"/>
</dbReference>
<reference evidence="5" key="3">
    <citation type="submission" date="2020-01" db="EMBL/GenBank/DDBJ databases">
        <authorList>
            <person name="Cousin F.J."/>
            <person name="Le Guellec R."/>
            <person name="Cretenet M."/>
        </authorList>
    </citation>
    <scope>NUCLEOTIDE SEQUENCE</scope>
    <source>
        <strain evidence="5">UCMA 15228</strain>
    </source>
</reference>
<dbReference type="PANTHER" id="PTHR33392:SF6">
    <property type="entry name" value="POLYISOPRENYL-TEICHOIC ACID--PEPTIDOGLYCAN TEICHOIC ACID TRANSFERASE TAGU"/>
    <property type="match status" value="1"/>
</dbReference>
<keyword evidence="2" id="KW-0812">Transmembrane</keyword>
<keyword evidence="6" id="KW-1185">Reference proteome</keyword>
<name>A0AAJ1RAP9_9LACO</name>
<dbReference type="Gene3D" id="3.40.630.190">
    <property type="entry name" value="LCP protein"/>
    <property type="match status" value="1"/>
</dbReference>
<proteinExistence type="inferred from homology"/>
<dbReference type="Proteomes" id="UP001167919">
    <property type="component" value="Unassembled WGS sequence"/>
</dbReference>
<gene>
    <name evidence="5" type="ORF">DLJ48_04915</name>
    <name evidence="4" type="ORF">EVC35_04850</name>
</gene>
<dbReference type="EMBL" id="CP029684">
    <property type="protein sequence ID" value="QAS69910.1"/>
    <property type="molecule type" value="Genomic_DNA"/>
</dbReference>
<protein>
    <submittedName>
        <fullName evidence="4">LytR family transcriptional regulator</fullName>
    </submittedName>
</protein>
<accession>A0AAJ1RAP9</accession>
<organism evidence="4 7">
    <name type="scientific">Oenococcus sicerae</name>
    <dbReference type="NCBI Taxonomy" id="2203724"/>
    <lineage>
        <taxon>Bacteria</taxon>
        <taxon>Bacillati</taxon>
        <taxon>Bacillota</taxon>
        <taxon>Bacilli</taxon>
        <taxon>Lactobacillales</taxon>
        <taxon>Lactobacillaceae</taxon>
        <taxon>Oenococcus</taxon>
    </lineage>
</organism>
<dbReference type="NCBIfam" id="TIGR00350">
    <property type="entry name" value="lytR_cpsA_psr"/>
    <property type="match status" value="1"/>
</dbReference>
<dbReference type="Proteomes" id="UP000286907">
    <property type="component" value="Chromosome"/>
</dbReference>
<dbReference type="InterPro" id="IPR004474">
    <property type="entry name" value="LytR_CpsA_psr"/>
</dbReference>
<dbReference type="AlphaFoldDB" id="A0AAJ1RAP9"/>
<dbReference type="PANTHER" id="PTHR33392">
    <property type="entry name" value="POLYISOPRENYL-TEICHOIC ACID--PEPTIDOGLYCAN TEICHOIC ACID TRANSFERASE TAGU"/>
    <property type="match status" value="1"/>
</dbReference>
<evidence type="ECO:0000313" key="7">
    <source>
        <dbReference type="Proteomes" id="UP001167919"/>
    </source>
</evidence>
<evidence type="ECO:0000259" key="3">
    <source>
        <dbReference type="Pfam" id="PF03816"/>
    </source>
</evidence>
<evidence type="ECO:0000313" key="4">
    <source>
        <dbReference type="EMBL" id="MDN6900335.1"/>
    </source>
</evidence>
<dbReference type="RefSeq" id="WP_128686384.1">
    <property type="nucleotide sequence ID" value="NZ_CP029684.2"/>
</dbReference>
<evidence type="ECO:0000313" key="6">
    <source>
        <dbReference type="Proteomes" id="UP000286907"/>
    </source>
</evidence>
<dbReference type="EMBL" id="SDWY01000002">
    <property type="protein sequence ID" value="MDN6900335.1"/>
    <property type="molecule type" value="Genomic_DNA"/>
</dbReference>